<organism evidence="1 2">
    <name type="scientific">Microbacterium rhizomatis</name>
    <dbReference type="NCBI Taxonomy" id="1631477"/>
    <lineage>
        <taxon>Bacteria</taxon>
        <taxon>Bacillati</taxon>
        <taxon>Actinomycetota</taxon>
        <taxon>Actinomycetes</taxon>
        <taxon>Micrococcales</taxon>
        <taxon>Microbacteriaceae</taxon>
        <taxon>Microbacterium</taxon>
    </lineage>
</organism>
<keyword evidence="2" id="KW-1185">Reference proteome</keyword>
<proteinExistence type="predicted"/>
<dbReference type="EMBL" id="VYSA01000001">
    <property type="protein sequence ID" value="KAA9110534.1"/>
    <property type="molecule type" value="Genomic_DNA"/>
</dbReference>
<gene>
    <name evidence="1" type="ORF">F6B43_02320</name>
</gene>
<evidence type="ECO:0000313" key="1">
    <source>
        <dbReference type="EMBL" id="KAA9110534.1"/>
    </source>
</evidence>
<dbReference type="OrthoDB" id="5118683at2"/>
<name>A0A5J5J5Y1_9MICO</name>
<evidence type="ECO:0000313" key="2">
    <source>
        <dbReference type="Proteomes" id="UP000325827"/>
    </source>
</evidence>
<dbReference type="Proteomes" id="UP000325827">
    <property type="component" value="Unassembled WGS sequence"/>
</dbReference>
<dbReference type="AlphaFoldDB" id="A0A5J5J5Y1"/>
<dbReference type="RefSeq" id="WP_150447308.1">
    <property type="nucleotide sequence ID" value="NZ_VYSA01000001.1"/>
</dbReference>
<sequence>MDHDSPADAFEPAAEHLDVTIVVRPGKSGTKTLRTLVNFAAAAFTGDSDPMVATRHDLLVTRRETGGEILRIGAGTLMQADGLLQHVRRDLETKTVGEFLAEWRLPDTVAE</sequence>
<reference evidence="2" key="1">
    <citation type="submission" date="2019-09" db="EMBL/GenBank/DDBJ databases">
        <title>Mumia zhuanghuii sp. nov. isolated from the intestinal contents of plateau pika (Ochotona curzoniae) in the Qinghai-Tibet plateau of China.</title>
        <authorList>
            <person name="Tian Z."/>
        </authorList>
    </citation>
    <scope>NUCLEOTIDE SEQUENCE [LARGE SCALE GENOMIC DNA]</scope>
    <source>
        <strain evidence="2">JCM 30598</strain>
    </source>
</reference>
<comment type="caution">
    <text evidence="1">The sequence shown here is derived from an EMBL/GenBank/DDBJ whole genome shotgun (WGS) entry which is preliminary data.</text>
</comment>
<protein>
    <submittedName>
        <fullName evidence="1">Uncharacterized protein</fullName>
    </submittedName>
</protein>
<accession>A0A5J5J5Y1</accession>